<evidence type="ECO:0000259" key="6">
    <source>
        <dbReference type="Pfam" id="PF00108"/>
    </source>
</evidence>
<gene>
    <name evidence="8" type="ORF">AWL63_04155</name>
</gene>
<evidence type="ECO:0000259" key="7">
    <source>
        <dbReference type="Pfam" id="PF02803"/>
    </source>
</evidence>
<dbReference type="Pfam" id="PF00108">
    <property type="entry name" value="Thiolase_N"/>
    <property type="match status" value="1"/>
</dbReference>
<dbReference type="InterPro" id="IPR020613">
    <property type="entry name" value="Thiolase_CS"/>
</dbReference>
<evidence type="ECO:0000256" key="4">
    <source>
        <dbReference type="PIRSR" id="PIRSR000429-1"/>
    </source>
</evidence>
<evidence type="ECO:0000256" key="3">
    <source>
        <dbReference type="ARBA" id="ARBA00023315"/>
    </source>
</evidence>
<feature type="active site" description="Proton acceptor" evidence="4">
    <location>
        <position position="369"/>
    </location>
</feature>
<dbReference type="InterPro" id="IPR020616">
    <property type="entry name" value="Thiolase_N"/>
</dbReference>
<dbReference type="KEGG" id="span:AWL63_04155"/>
<evidence type="ECO:0000256" key="2">
    <source>
        <dbReference type="ARBA" id="ARBA00022679"/>
    </source>
</evidence>
<dbReference type="RefSeq" id="WP_069203862.1">
    <property type="nucleotide sequence ID" value="NZ_CP014168.1"/>
</dbReference>
<evidence type="ECO:0000256" key="5">
    <source>
        <dbReference type="RuleBase" id="RU003557"/>
    </source>
</evidence>
<proteinExistence type="inferred from homology"/>
<dbReference type="STRING" id="1560345.AWL63_04155"/>
<accession>A0A1B3Z772</accession>
<dbReference type="AlphaFoldDB" id="A0A1B3Z772"/>
<dbReference type="PROSITE" id="PS00099">
    <property type="entry name" value="THIOLASE_3"/>
    <property type="match status" value="1"/>
</dbReference>
<comment type="similarity">
    <text evidence="1 5">Belongs to the thiolase-like superfamily. Thiolase family.</text>
</comment>
<dbReference type="Proteomes" id="UP000094256">
    <property type="component" value="Chromosome"/>
</dbReference>
<dbReference type="InterPro" id="IPR020617">
    <property type="entry name" value="Thiolase_C"/>
</dbReference>
<dbReference type="PIRSF" id="PIRSF000429">
    <property type="entry name" value="Ac-CoA_Ac_transf"/>
    <property type="match status" value="1"/>
</dbReference>
<protein>
    <submittedName>
        <fullName evidence="8">Acetyl-CoA acetyltransferase</fullName>
    </submittedName>
</protein>
<dbReference type="EMBL" id="CP014168">
    <property type="protein sequence ID" value="AOH83284.1"/>
    <property type="molecule type" value="Genomic_DNA"/>
</dbReference>
<sequence length="413" mass="43736">MGDALIIDVCRTPRGIGRVGKGALASFHPQHLAATVLRAVVERNDLRSEDIDDVIWGVSTQQGKQGRDLARMAALFAGFDERVSGVTLDRFCGSGITAVSFGAGQIMSGMEDLIVAGGTEMMSHVAELRASDPSSGMLDAGNLALRRMRPQSNQGICADAIATLDGIPREALDDLAYQSQQRAEVAIREGRFDRSLVPVLDEHGAIALDREEYPRPQTTREGLAALKPSFAELADLPIDADGTTFGGMIRRAFPDLKFNHVHHAGNSSGVVDGAAAVLLASPAYAARNGLKPRARIRAMANVGADPTLMLNGPGPAARKALAKAGLTLDDIDLWEVNEAFAIVPEKFIRDLGVDREKVNVNGGAIALGHPIGCTGAILIGTILDELERRDLKRGLVTMCAAGGMAPAIVIERV</sequence>
<feature type="active site" description="Acyl-thioester intermediate" evidence="4">
    <location>
        <position position="92"/>
    </location>
</feature>
<feature type="active site" description="Proton acceptor" evidence="4">
    <location>
        <position position="399"/>
    </location>
</feature>
<dbReference type="InterPro" id="IPR016039">
    <property type="entry name" value="Thiolase-like"/>
</dbReference>
<feature type="domain" description="Thiolase C-terminal" evidence="7">
    <location>
        <begin position="290"/>
        <end position="412"/>
    </location>
</feature>
<reference evidence="8 9" key="1">
    <citation type="submission" date="2016-01" db="EMBL/GenBank/DDBJ databases">
        <title>Complete genome and mega plasmid sequence of Sphingomonas panacis DCY99 elicits systemic resistance in rice to Xanthomonas oryzae.</title>
        <authorList>
            <person name="Kim Y.J."/>
            <person name="Yang D.C."/>
            <person name="Sing P."/>
        </authorList>
    </citation>
    <scope>NUCLEOTIDE SEQUENCE [LARGE SCALE GENOMIC DNA]</scope>
    <source>
        <strain evidence="8 9">DCY99</strain>
    </source>
</reference>
<dbReference type="InterPro" id="IPR002155">
    <property type="entry name" value="Thiolase"/>
</dbReference>
<dbReference type="OrthoDB" id="9764638at2"/>
<dbReference type="PROSITE" id="PS00737">
    <property type="entry name" value="THIOLASE_2"/>
    <property type="match status" value="1"/>
</dbReference>
<keyword evidence="9" id="KW-1185">Reference proteome</keyword>
<dbReference type="PANTHER" id="PTHR43365">
    <property type="entry name" value="BLR7806 PROTEIN"/>
    <property type="match status" value="1"/>
</dbReference>
<evidence type="ECO:0000313" key="8">
    <source>
        <dbReference type="EMBL" id="AOH83284.1"/>
    </source>
</evidence>
<dbReference type="NCBIfam" id="TIGR01930">
    <property type="entry name" value="AcCoA-C-Actrans"/>
    <property type="match status" value="1"/>
</dbReference>
<evidence type="ECO:0000256" key="1">
    <source>
        <dbReference type="ARBA" id="ARBA00010982"/>
    </source>
</evidence>
<dbReference type="Gene3D" id="3.40.47.10">
    <property type="match status" value="2"/>
</dbReference>
<dbReference type="CDD" id="cd00751">
    <property type="entry name" value="thiolase"/>
    <property type="match status" value="1"/>
</dbReference>
<dbReference type="InterPro" id="IPR020610">
    <property type="entry name" value="Thiolase_AS"/>
</dbReference>
<dbReference type="Pfam" id="PF02803">
    <property type="entry name" value="Thiolase_C"/>
    <property type="match status" value="1"/>
</dbReference>
<feature type="domain" description="Thiolase N-terminal" evidence="6">
    <location>
        <begin position="5"/>
        <end position="231"/>
    </location>
</feature>
<name>A0A1B3Z772_9SPHN</name>
<dbReference type="SUPFAM" id="SSF53901">
    <property type="entry name" value="Thiolase-like"/>
    <property type="match status" value="2"/>
</dbReference>
<evidence type="ECO:0000313" key="9">
    <source>
        <dbReference type="Proteomes" id="UP000094256"/>
    </source>
</evidence>
<dbReference type="NCBIfam" id="NF004682">
    <property type="entry name" value="PRK06025.1"/>
    <property type="match status" value="1"/>
</dbReference>
<organism evidence="8 9">
    <name type="scientific">Sphingomonas panacis</name>
    <dbReference type="NCBI Taxonomy" id="1560345"/>
    <lineage>
        <taxon>Bacteria</taxon>
        <taxon>Pseudomonadati</taxon>
        <taxon>Pseudomonadota</taxon>
        <taxon>Alphaproteobacteria</taxon>
        <taxon>Sphingomonadales</taxon>
        <taxon>Sphingomonadaceae</taxon>
        <taxon>Sphingomonas</taxon>
    </lineage>
</organism>
<dbReference type="PANTHER" id="PTHR43365:SF1">
    <property type="entry name" value="ACETYL-COA C-ACYLTRANSFERASE"/>
    <property type="match status" value="1"/>
</dbReference>
<keyword evidence="2 5" id="KW-0808">Transferase</keyword>
<keyword evidence="3 5" id="KW-0012">Acyltransferase</keyword>
<dbReference type="GO" id="GO:0003988">
    <property type="term" value="F:acetyl-CoA C-acyltransferase activity"/>
    <property type="evidence" value="ECO:0007669"/>
    <property type="project" value="UniProtKB-ARBA"/>
</dbReference>